<dbReference type="InterPro" id="IPR006073">
    <property type="entry name" value="GTP-bd"/>
</dbReference>
<dbReference type="PANTHER" id="PTHR43834:SF6">
    <property type="entry name" value="GTPASE DER"/>
    <property type="match status" value="1"/>
</dbReference>
<keyword evidence="3 8" id="KW-0690">Ribosome biogenesis</keyword>
<dbReference type="HAMAP" id="MF_00195">
    <property type="entry name" value="GTPase_Der"/>
    <property type="match status" value="1"/>
</dbReference>
<evidence type="ECO:0000256" key="5">
    <source>
        <dbReference type="ARBA" id="ARBA00022741"/>
    </source>
</evidence>
<evidence type="ECO:0000259" key="11">
    <source>
        <dbReference type="PROSITE" id="PS51712"/>
    </source>
</evidence>
<evidence type="ECO:0000256" key="3">
    <source>
        <dbReference type="ARBA" id="ARBA00022517"/>
    </source>
</evidence>
<keyword evidence="6 8" id="KW-0342">GTP-binding</keyword>
<dbReference type="NCBIfam" id="TIGR03594">
    <property type="entry name" value="GTPase_EngA"/>
    <property type="match status" value="1"/>
</dbReference>
<dbReference type="GO" id="GO:0043022">
    <property type="term" value="F:ribosome binding"/>
    <property type="evidence" value="ECO:0007669"/>
    <property type="project" value="TreeGrafter"/>
</dbReference>
<dbReference type="SMART" id="SM00382">
    <property type="entry name" value="AAA"/>
    <property type="match status" value="2"/>
</dbReference>
<dbReference type="PROSITE" id="PS51712">
    <property type="entry name" value="G_ENGA"/>
    <property type="match status" value="2"/>
</dbReference>
<comment type="subunit">
    <text evidence="8">Associates with the 50S ribosomal subunit.</text>
</comment>
<feature type="binding site" evidence="8">
    <location>
        <begin position="214"/>
        <end position="221"/>
    </location>
    <ligand>
        <name>GTP</name>
        <dbReference type="ChEBI" id="CHEBI:37565"/>
        <label>2</label>
    </ligand>
</feature>
<dbReference type="Gene3D" id="3.40.50.300">
    <property type="entry name" value="P-loop containing nucleotide triphosphate hydrolases"/>
    <property type="match status" value="2"/>
</dbReference>
<evidence type="ECO:0000256" key="6">
    <source>
        <dbReference type="ARBA" id="ARBA00023134"/>
    </source>
</evidence>
<dbReference type="GO" id="GO:0005525">
    <property type="term" value="F:GTP binding"/>
    <property type="evidence" value="ECO:0007669"/>
    <property type="project" value="UniProtKB-UniRule"/>
</dbReference>
<protein>
    <recommendedName>
        <fullName evidence="2 8">GTPase Der</fullName>
    </recommendedName>
    <alternativeName>
        <fullName evidence="7 8">GTP-binding protein EngA</fullName>
    </alternativeName>
</protein>
<dbReference type="InterPro" id="IPR003593">
    <property type="entry name" value="AAA+_ATPase"/>
</dbReference>
<dbReference type="CDD" id="cd01895">
    <property type="entry name" value="EngA2"/>
    <property type="match status" value="1"/>
</dbReference>
<dbReference type="FunFam" id="3.30.300.20:FF:000004">
    <property type="entry name" value="GTPase Der"/>
    <property type="match status" value="1"/>
</dbReference>
<feature type="binding site" evidence="8">
    <location>
        <begin position="59"/>
        <end position="63"/>
    </location>
    <ligand>
        <name>GTP</name>
        <dbReference type="ChEBI" id="CHEBI:37565"/>
        <label>1</label>
    </ligand>
</feature>
<comment type="similarity">
    <text evidence="1 8 9 10">Belongs to the TRAFAC class TrmE-Era-EngA-EngB-Septin-like GTPase superfamily. EngA (Der) GTPase family.</text>
</comment>
<accession>A0A1G6C1X0</accession>
<proteinExistence type="inferred from homology"/>
<organism evidence="12 13">
    <name type="scientific">Desulfonatronum thiosulfatophilum</name>
    <dbReference type="NCBI Taxonomy" id="617002"/>
    <lineage>
        <taxon>Bacteria</taxon>
        <taxon>Pseudomonadati</taxon>
        <taxon>Thermodesulfobacteriota</taxon>
        <taxon>Desulfovibrionia</taxon>
        <taxon>Desulfovibrionales</taxon>
        <taxon>Desulfonatronaceae</taxon>
        <taxon>Desulfonatronum</taxon>
    </lineage>
</organism>
<name>A0A1G6C1X0_9BACT</name>
<keyword evidence="4 10" id="KW-0677">Repeat</keyword>
<evidence type="ECO:0000256" key="9">
    <source>
        <dbReference type="PROSITE-ProRule" id="PRU01049"/>
    </source>
</evidence>
<sequence>MSYELPIVALIGRPNVGKSSLFNRLLRSSKALTHDLPGVTRDRIYGEVRRGEKPHALVDTGGLEPESNEDIKQAVLSQAREALRESSLVLMVVDGREGLTTLDEQVAALLRTADKPMLLVVNKVDGAEKEDLMTAEFHQLGFTIVAVSAAHGHGLNYLRDTIIDLLPAPPEDVSTPTIAAVEPAFAEESDEDSEITSDAEMENVATGLRLALLGRPNVGKSSLVNALIGYHRVIVSSEAGTTRDSVDVSWQAGPKRYTLVDTAGVRKRTRIQDSLERFSVLKSLRSSKKAQVTLLVLDAVDGLTGQDKKLLSFLDREKTPLIAVVNKIDLVPRNQLNALKKTFQEELSFAGHIPLMFTSTITRAGLGGLLPLTERVWDQCQTRISTGQLNRILGEATQRHQPAVVNRRRAKFFYVTQTDIAPPTFVFFVNDPELVKPEYSRYLENQIRKRFSLNLTPVQLYFRSSHENSKK</sequence>
<dbReference type="EMBL" id="FMXO01000006">
    <property type="protein sequence ID" value="SDB26808.1"/>
    <property type="molecule type" value="Genomic_DNA"/>
</dbReference>
<dbReference type="CDD" id="cd01894">
    <property type="entry name" value="EngA1"/>
    <property type="match status" value="1"/>
</dbReference>
<dbReference type="InterPro" id="IPR015946">
    <property type="entry name" value="KH_dom-like_a/b"/>
</dbReference>
<evidence type="ECO:0000256" key="4">
    <source>
        <dbReference type="ARBA" id="ARBA00022737"/>
    </source>
</evidence>
<dbReference type="GO" id="GO:0042254">
    <property type="term" value="P:ribosome biogenesis"/>
    <property type="evidence" value="ECO:0007669"/>
    <property type="project" value="UniProtKB-KW"/>
</dbReference>
<evidence type="ECO:0000256" key="8">
    <source>
        <dbReference type="HAMAP-Rule" id="MF_00195"/>
    </source>
</evidence>
<reference evidence="12 13" key="1">
    <citation type="submission" date="2016-10" db="EMBL/GenBank/DDBJ databases">
        <authorList>
            <person name="de Groot N.N."/>
        </authorList>
    </citation>
    <scope>NUCLEOTIDE SEQUENCE [LARGE SCALE GENOMIC DNA]</scope>
    <source>
        <strain evidence="12 13">ASO4-2</strain>
    </source>
</reference>
<dbReference type="SUPFAM" id="SSF52540">
    <property type="entry name" value="P-loop containing nucleoside triphosphate hydrolases"/>
    <property type="match status" value="2"/>
</dbReference>
<feature type="binding site" evidence="8">
    <location>
        <begin position="12"/>
        <end position="19"/>
    </location>
    <ligand>
        <name>GTP</name>
        <dbReference type="ChEBI" id="CHEBI:37565"/>
        <label>1</label>
    </ligand>
</feature>
<dbReference type="FunFam" id="3.40.50.300:FF:000494">
    <property type="entry name" value="tRNA modification GTPase MnmE"/>
    <property type="match status" value="1"/>
</dbReference>
<dbReference type="Proteomes" id="UP000198771">
    <property type="component" value="Unassembled WGS sequence"/>
</dbReference>
<dbReference type="InterPro" id="IPR005225">
    <property type="entry name" value="Small_GTP-bd"/>
</dbReference>
<dbReference type="Gene3D" id="3.30.300.20">
    <property type="match status" value="1"/>
</dbReference>
<dbReference type="InterPro" id="IPR027417">
    <property type="entry name" value="P-loop_NTPase"/>
</dbReference>
<dbReference type="RefSeq" id="WP_208596583.1">
    <property type="nucleotide sequence ID" value="NZ_FMXO01000006.1"/>
</dbReference>
<gene>
    <name evidence="8" type="primary">der</name>
    <name evidence="12" type="ORF">SAMN05660653_01290</name>
</gene>
<dbReference type="Pfam" id="PF14714">
    <property type="entry name" value="KH_dom-like"/>
    <property type="match status" value="1"/>
</dbReference>
<dbReference type="InterPro" id="IPR016484">
    <property type="entry name" value="GTPase_Der"/>
</dbReference>
<feature type="domain" description="EngA-type G" evidence="11">
    <location>
        <begin position="208"/>
        <end position="381"/>
    </location>
</feature>
<evidence type="ECO:0000256" key="1">
    <source>
        <dbReference type="ARBA" id="ARBA00008279"/>
    </source>
</evidence>
<evidence type="ECO:0000313" key="12">
    <source>
        <dbReference type="EMBL" id="SDB26808.1"/>
    </source>
</evidence>
<dbReference type="NCBIfam" id="TIGR00231">
    <property type="entry name" value="small_GTP"/>
    <property type="match status" value="2"/>
</dbReference>
<feature type="domain" description="EngA-type G" evidence="11">
    <location>
        <begin position="6"/>
        <end position="170"/>
    </location>
</feature>
<feature type="binding site" evidence="8">
    <location>
        <begin position="122"/>
        <end position="125"/>
    </location>
    <ligand>
        <name>GTP</name>
        <dbReference type="ChEBI" id="CHEBI:37565"/>
        <label>1</label>
    </ligand>
</feature>
<evidence type="ECO:0000256" key="7">
    <source>
        <dbReference type="ARBA" id="ARBA00032345"/>
    </source>
</evidence>
<keyword evidence="5 8" id="KW-0547">Nucleotide-binding</keyword>
<dbReference type="InterPro" id="IPR031166">
    <property type="entry name" value="G_ENGA"/>
</dbReference>
<dbReference type="STRING" id="617002.SAMN05660653_01290"/>
<feature type="binding site" evidence="8">
    <location>
        <begin position="326"/>
        <end position="329"/>
    </location>
    <ligand>
        <name>GTP</name>
        <dbReference type="ChEBI" id="CHEBI:37565"/>
        <label>2</label>
    </ligand>
</feature>
<dbReference type="PANTHER" id="PTHR43834">
    <property type="entry name" value="GTPASE DER"/>
    <property type="match status" value="1"/>
</dbReference>
<feature type="binding site" evidence="8">
    <location>
        <begin position="261"/>
        <end position="265"/>
    </location>
    <ligand>
        <name>GTP</name>
        <dbReference type="ChEBI" id="CHEBI:37565"/>
        <label>2</label>
    </ligand>
</feature>
<dbReference type="AlphaFoldDB" id="A0A1G6C1X0"/>
<evidence type="ECO:0000256" key="10">
    <source>
        <dbReference type="RuleBase" id="RU004481"/>
    </source>
</evidence>
<evidence type="ECO:0000256" key="2">
    <source>
        <dbReference type="ARBA" id="ARBA00020953"/>
    </source>
</evidence>
<keyword evidence="13" id="KW-1185">Reference proteome</keyword>
<dbReference type="InterPro" id="IPR032859">
    <property type="entry name" value="KH_dom-like"/>
</dbReference>
<dbReference type="PIRSF" id="PIRSF006485">
    <property type="entry name" value="GTP-binding_EngA"/>
    <property type="match status" value="1"/>
</dbReference>
<dbReference type="PRINTS" id="PR00326">
    <property type="entry name" value="GTP1OBG"/>
</dbReference>
<comment type="function">
    <text evidence="8 10">GTPase that plays an essential role in the late steps of ribosome biogenesis.</text>
</comment>
<dbReference type="Pfam" id="PF01926">
    <property type="entry name" value="MMR_HSR1"/>
    <property type="match status" value="2"/>
</dbReference>
<evidence type="ECO:0000313" key="13">
    <source>
        <dbReference type="Proteomes" id="UP000198771"/>
    </source>
</evidence>